<dbReference type="RefSeq" id="WP_147447974.1">
    <property type="nucleotide sequence ID" value="NZ_RBIL01000002.1"/>
</dbReference>
<sequence length="763" mass="79783">MVVDTVPALVLHPTRHATPSGPPPPLPGPGTVPRARLVRRLVDAQDARIAVLAAPAGYGKSTLVSEWALRDDRPFAYVALAGAHDERLTRLLARSAPAGGQVLVVDDAQHASPDVLRGLLETAATWPRGRTLALVSRWAPPGPIGRWRAHRRVVEIGPEDLAMTHLEAAMLVAATGLRLEPAQVDLLLGRTQGWPAALYLAARTLAQAPDPQLALGALSGGEPLLASFLRDDVLGALTPGQRAFARRCSVLEELSAPACDAVLDTHGSGPALEELVRRGLPLTASDACTLRLAVHPLLAGMLRAERARVEPELESTLQRRAALWHAAEAHPRPALTHALAAGDTPLAGRLLWALARPAAAGLPTEPLEPWMPRFDARAVAANAPLALAVATHRLLTGRRAAAERALDAAERALAARTAPADGRATHAATPSGPADERATVGATPDVRAGERAAHPAATAANERAAQLVAPPGFACDDGAAAVALLRACLAQHGLEDMAADAAQARTLLPPWSPWHALALLLAGVAAHLGGDADAAAPLLEEAADRADELPVVAALAHAQLALTAADRDAWDEAAECAATAHAALTTGVPGAVRALVLATGAVVAAQRGDIAQARHDAVDARRLLAARTDFVPWVLAEAEIWLARAEILLSDGPAARGGLTRAAHLQPRVPGDRTLERWIHDGWARADAFAETATGDGPMLTNAELRVLRLLPSHMSFREIGQRLHVSTNTVKTQALAVYRKLDVSCRSDAVARGRSAGLIGEA</sequence>
<keyword evidence="4" id="KW-1185">Reference proteome</keyword>
<name>A0A660L529_9ACTN</name>
<dbReference type="InterPro" id="IPR027417">
    <property type="entry name" value="P-loop_NTPase"/>
</dbReference>
<evidence type="ECO:0000313" key="3">
    <source>
        <dbReference type="EMBL" id="RKQ87033.1"/>
    </source>
</evidence>
<dbReference type="CDD" id="cd06170">
    <property type="entry name" value="LuxR_C_like"/>
    <property type="match status" value="1"/>
</dbReference>
<organism evidence="3 4">
    <name type="scientific">Solirubrobacter pauli</name>
    <dbReference type="NCBI Taxonomy" id="166793"/>
    <lineage>
        <taxon>Bacteria</taxon>
        <taxon>Bacillati</taxon>
        <taxon>Actinomycetota</taxon>
        <taxon>Thermoleophilia</taxon>
        <taxon>Solirubrobacterales</taxon>
        <taxon>Solirubrobacteraceae</taxon>
        <taxon>Solirubrobacter</taxon>
    </lineage>
</organism>
<dbReference type="EMBL" id="RBIL01000002">
    <property type="protein sequence ID" value="RKQ87033.1"/>
    <property type="molecule type" value="Genomic_DNA"/>
</dbReference>
<gene>
    <name evidence="3" type="ORF">C8N24_5053</name>
</gene>
<dbReference type="AlphaFoldDB" id="A0A660L529"/>
<dbReference type="InterPro" id="IPR016032">
    <property type="entry name" value="Sig_transdc_resp-reg_C-effctor"/>
</dbReference>
<proteinExistence type="predicted"/>
<dbReference type="Pfam" id="PF00196">
    <property type="entry name" value="GerE"/>
    <property type="match status" value="1"/>
</dbReference>
<protein>
    <submittedName>
        <fullName evidence="3">LuxR family maltose regulon positive regulatory protein</fullName>
    </submittedName>
</protein>
<dbReference type="Gene3D" id="1.10.10.10">
    <property type="entry name" value="Winged helix-like DNA-binding domain superfamily/Winged helix DNA-binding domain"/>
    <property type="match status" value="1"/>
</dbReference>
<dbReference type="SUPFAM" id="SSF52540">
    <property type="entry name" value="P-loop containing nucleoside triphosphate hydrolases"/>
    <property type="match status" value="1"/>
</dbReference>
<dbReference type="InterPro" id="IPR059106">
    <property type="entry name" value="WHD_MalT"/>
</dbReference>
<dbReference type="PROSITE" id="PS50043">
    <property type="entry name" value="HTH_LUXR_2"/>
    <property type="match status" value="1"/>
</dbReference>
<dbReference type="SMART" id="SM00421">
    <property type="entry name" value="HTH_LUXR"/>
    <property type="match status" value="1"/>
</dbReference>
<evidence type="ECO:0000256" key="1">
    <source>
        <dbReference type="SAM" id="MobiDB-lite"/>
    </source>
</evidence>
<accession>A0A660L529</accession>
<dbReference type="OrthoDB" id="134985at2"/>
<feature type="domain" description="HTH luxR-type" evidence="2">
    <location>
        <begin position="693"/>
        <end position="758"/>
    </location>
</feature>
<dbReference type="GO" id="GO:0003677">
    <property type="term" value="F:DNA binding"/>
    <property type="evidence" value="ECO:0007669"/>
    <property type="project" value="InterPro"/>
</dbReference>
<comment type="caution">
    <text evidence="3">The sequence shown here is derived from an EMBL/GenBank/DDBJ whole genome shotgun (WGS) entry which is preliminary data.</text>
</comment>
<dbReference type="Proteomes" id="UP000278962">
    <property type="component" value="Unassembled WGS sequence"/>
</dbReference>
<dbReference type="InterPro" id="IPR000792">
    <property type="entry name" value="Tscrpt_reg_LuxR_C"/>
</dbReference>
<reference evidence="3 4" key="1">
    <citation type="submission" date="2018-10" db="EMBL/GenBank/DDBJ databases">
        <title>Genomic Encyclopedia of Archaeal and Bacterial Type Strains, Phase II (KMG-II): from individual species to whole genera.</title>
        <authorList>
            <person name="Goeker M."/>
        </authorList>
    </citation>
    <scope>NUCLEOTIDE SEQUENCE [LARGE SCALE GENOMIC DNA]</scope>
    <source>
        <strain evidence="3 4">DSM 14954</strain>
    </source>
</reference>
<feature type="region of interest" description="Disordered" evidence="1">
    <location>
        <begin position="416"/>
        <end position="439"/>
    </location>
</feature>
<dbReference type="GO" id="GO:0006355">
    <property type="term" value="P:regulation of DNA-templated transcription"/>
    <property type="evidence" value="ECO:0007669"/>
    <property type="project" value="InterPro"/>
</dbReference>
<dbReference type="Pfam" id="PF25873">
    <property type="entry name" value="WHD_MalT"/>
    <property type="match status" value="1"/>
</dbReference>
<dbReference type="InterPro" id="IPR036388">
    <property type="entry name" value="WH-like_DNA-bd_sf"/>
</dbReference>
<evidence type="ECO:0000259" key="2">
    <source>
        <dbReference type="PROSITE" id="PS50043"/>
    </source>
</evidence>
<dbReference type="SUPFAM" id="SSF46894">
    <property type="entry name" value="C-terminal effector domain of the bipartite response regulators"/>
    <property type="match status" value="1"/>
</dbReference>
<evidence type="ECO:0000313" key="4">
    <source>
        <dbReference type="Proteomes" id="UP000278962"/>
    </source>
</evidence>